<accession>F8FDC0</accession>
<dbReference type="EMBL" id="CP002869">
    <property type="protein sequence ID" value="AEI41780.1"/>
    <property type="molecule type" value="Genomic_DNA"/>
</dbReference>
<gene>
    <name evidence="3" type="primary">pucD</name>
    <name evidence="3" type="ordered locus">KNP414_03222</name>
</gene>
<dbReference type="InterPro" id="IPR017609">
    <property type="entry name" value="Xanthine_dehydrogenase_dsu"/>
</dbReference>
<dbReference type="InterPro" id="IPR037165">
    <property type="entry name" value="AldOxase/xan_DH_Mopterin-bd_sf"/>
</dbReference>
<dbReference type="InterPro" id="IPR036856">
    <property type="entry name" value="Ald_Oxase/Xan_DH_a/b_sf"/>
</dbReference>
<dbReference type="Gene3D" id="3.90.1170.50">
    <property type="entry name" value="Aldehyde oxidase/xanthine dehydrogenase, a/b hammerhead"/>
    <property type="match status" value="1"/>
</dbReference>
<dbReference type="KEGG" id="pms:KNP414_03222"/>
<organism evidence="3 4">
    <name type="scientific">Paenibacillus mucilaginosus (strain KNP414)</name>
    <dbReference type="NCBI Taxonomy" id="1036673"/>
    <lineage>
        <taxon>Bacteria</taxon>
        <taxon>Bacillati</taxon>
        <taxon>Bacillota</taxon>
        <taxon>Bacilli</taxon>
        <taxon>Bacillales</taxon>
        <taxon>Paenibacillaceae</taxon>
        <taxon>Paenibacillus</taxon>
    </lineage>
</organism>
<proteinExistence type="predicted"/>
<feature type="domain" description="Aldehyde oxidase/xanthine dehydrogenase a/b hammerhead" evidence="2">
    <location>
        <begin position="23"/>
        <end position="129"/>
    </location>
</feature>
<dbReference type="PANTHER" id="PTHR11908:SF157">
    <property type="entry name" value="XANTHINE DEHYDROGENASE SUBUNIT D-RELATED"/>
    <property type="match status" value="1"/>
</dbReference>
<dbReference type="Proteomes" id="UP000006620">
    <property type="component" value="Chromosome"/>
</dbReference>
<dbReference type="Pfam" id="PF02738">
    <property type="entry name" value="MoCoBD_1"/>
    <property type="match status" value="1"/>
</dbReference>
<dbReference type="PATRIC" id="fig|1036673.3.peg.2965"/>
<dbReference type="InterPro" id="IPR000674">
    <property type="entry name" value="Ald_Oxase/Xan_DH_a/b"/>
</dbReference>
<evidence type="ECO:0000313" key="4">
    <source>
        <dbReference type="Proteomes" id="UP000006620"/>
    </source>
</evidence>
<dbReference type="InterPro" id="IPR016208">
    <property type="entry name" value="Ald_Oxase/xanthine_DH-like"/>
</dbReference>
<dbReference type="InterPro" id="IPR046867">
    <property type="entry name" value="AldOxase/xan_DH_MoCoBD2"/>
</dbReference>
<dbReference type="HOGENOM" id="CLU_001681_2_3_9"/>
<dbReference type="Pfam" id="PF01315">
    <property type="entry name" value="Ald_Xan_dh_C"/>
    <property type="match status" value="1"/>
</dbReference>
<dbReference type="SUPFAM" id="SSF56003">
    <property type="entry name" value="Molybdenum cofactor-binding domain"/>
    <property type="match status" value="1"/>
</dbReference>
<feature type="region of interest" description="Disordered" evidence="1">
    <location>
        <begin position="785"/>
        <end position="804"/>
    </location>
</feature>
<evidence type="ECO:0000313" key="3">
    <source>
        <dbReference type="EMBL" id="AEI41780.1"/>
    </source>
</evidence>
<dbReference type="AlphaFoldDB" id="F8FDC0"/>
<dbReference type="SUPFAM" id="SSF54665">
    <property type="entry name" value="CO dehydrogenase molybdoprotein N-domain-like"/>
    <property type="match status" value="1"/>
</dbReference>
<dbReference type="RefSeq" id="WP_013916939.1">
    <property type="nucleotide sequence ID" value="NC_015690.1"/>
</dbReference>
<dbReference type="PANTHER" id="PTHR11908">
    <property type="entry name" value="XANTHINE DEHYDROGENASE"/>
    <property type="match status" value="1"/>
</dbReference>
<sequence>MKLDKETAGARWRVRPDGPDKVTGRLAYLTDLRMPGELHGAILRSAYPHARVLAVRTERAESLPGVGAVITHRDVPGMNRFGIAIPDQPVLAEDRVRYIGDALAAVAAATPELAQEALSLIEVDYEPLPVVSDPEAALQPGAPQLHPAGNLLHSTAYSRGNAEEAFAACTHVVEETYYTPRQMHAYMETEGGLFVPGPDGSLTVYAPTQHGFKDRMQLSRILEMPEHDIRVVSSPIGGSFGGKDELNIQPFGALLALKSGLPVRLHQSRWDSVRAGLKRHPMKITMRTGTDGEGRLLAHRVRIVADTGAYATLGPAVLNFATEHTMGPYRIPNVKVEGYSVYTNNGISGEFRGFGGNQVIFALEGQMDRLAEKLGMDPWALRRLNLREADDLGPLAQRIVATEGASQIWSAIEECSLMRKRELAGEAAADRPPWIRRGIGAAIAMHGSGLGFGLPDFGGGRLTLTADGRIEAAFGYEEFGQGLLASLEMMLMEHFGCSPADLSMVIGDTARVPHSGSSTASRATTMMWQALQRMKPGFLAKLLAKASALTGVAAEHLTTGPGGIWLKAELPGESHEASAAGGAEAAAALDAGTVKAGGPLLSYADLAAQSPRPIRTESQFHFPTTPDAVMGGHFLYTYTGVAVEVEVDTLTGSVRVLNQHHAVAAGPVVNPMGFAGQIEGGSSMAIGFTLSEDAVMEGGEYLTRNLDTYLVPTVADMPAGFSLDAIEDLPEGDPYGPRGIGEVGTVALAPAIVSAIHQAAGVWVKKLPVSKEELIVPFDPVSAEGNEKTEAAGVRTEGGDGTWR</sequence>
<dbReference type="GO" id="GO:0005506">
    <property type="term" value="F:iron ion binding"/>
    <property type="evidence" value="ECO:0007669"/>
    <property type="project" value="InterPro"/>
</dbReference>
<evidence type="ECO:0000259" key="2">
    <source>
        <dbReference type="SMART" id="SM01008"/>
    </source>
</evidence>
<dbReference type="GO" id="GO:0016491">
    <property type="term" value="F:oxidoreductase activity"/>
    <property type="evidence" value="ECO:0007669"/>
    <property type="project" value="InterPro"/>
</dbReference>
<evidence type="ECO:0000256" key="1">
    <source>
        <dbReference type="SAM" id="MobiDB-lite"/>
    </source>
</evidence>
<reference evidence="4" key="1">
    <citation type="submission" date="2011-06" db="EMBL/GenBank/DDBJ databases">
        <title>Complete genome sequence of Paenibacillus mucilaginosus KNP414.</title>
        <authorList>
            <person name="Wang J."/>
            <person name="Hu S."/>
            <person name="Hu X."/>
            <person name="Zhang B."/>
            <person name="Dong D."/>
            <person name="Zhang S."/>
            <person name="Zhao K."/>
            <person name="Wu D."/>
        </authorList>
    </citation>
    <scope>NUCLEOTIDE SEQUENCE [LARGE SCALE GENOMIC DNA]</scope>
    <source>
        <strain evidence="4">KNP414</strain>
    </source>
</reference>
<reference evidence="3 4" key="2">
    <citation type="journal article" date="2013" name="Genome Announc.">
        <title>Genome Sequence of Growth-Improving Paenibacillus mucilaginosus Strain KNP414.</title>
        <authorList>
            <person name="Lu J.J."/>
            <person name="Wang J.F."/>
            <person name="Hu X.F."/>
        </authorList>
    </citation>
    <scope>NUCLEOTIDE SEQUENCE [LARGE SCALE GENOMIC DNA]</scope>
    <source>
        <strain evidence="3 4">KNP414</strain>
    </source>
</reference>
<dbReference type="SMART" id="SM01008">
    <property type="entry name" value="Ald_Xan_dh_C"/>
    <property type="match status" value="1"/>
</dbReference>
<dbReference type="InterPro" id="IPR008274">
    <property type="entry name" value="AldOxase/xan_DH_MoCoBD1"/>
</dbReference>
<dbReference type="Gene3D" id="3.30.365.10">
    <property type="entry name" value="Aldehyde oxidase/xanthine dehydrogenase, molybdopterin binding domain"/>
    <property type="match status" value="4"/>
</dbReference>
<dbReference type="Pfam" id="PF20256">
    <property type="entry name" value="MoCoBD_2"/>
    <property type="match status" value="1"/>
</dbReference>
<name>F8FDC0_PAEMK</name>
<dbReference type="NCBIfam" id="TIGR03196">
    <property type="entry name" value="pucD"/>
    <property type="match status" value="1"/>
</dbReference>
<protein>
    <submittedName>
        <fullName evidence="3">PucD</fullName>
    </submittedName>
</protein>